<feature type="transmembrane region" description="Helical" evidence="1">
    <location>
        <begin position="207"/>
        <end position="227"/>
    </location>
</feature>
<proteinExistence type="predicted"/>
<feature type="transmembrane region" description="Helical" evidence="1">
    <location>
        <begin position="6"/>
        <end position="24"/>
    </location>
</feature>
<keyword evidence="1" id="KW-0472">Membrane</keyword>
<keyword evidence="1" id="KW-0812">Transmembrane</keyword>
<keyword evidence="2" id="KW-1185">Reference proteome</keyword>
<protein>
    <submittedName>
        <fullName evidence="3">G_PROTEIN_RECEP_F1_2 domain-containing protein</fullName>
    </submittedName>
</protein>
<accession>A0A0N4Z4L4</accession>
<name>A0A0N4Z4L4_PARTI</name>
<reference evidence="3" key="1">
    <citation type="submission" date="2017-02" db="UniProtKB">
        <authorList>
            <consortium name="WormBaseParasite"/>
        </authorList>
    </citation>
    <scope>IDENTIFICATION</scope>
</reference>
<evidence type="ECO:0000313" key="2">
    <source>
        <dbReference type="Proteomes" id="UP000038045"/>
    </source>
</evidence>
<dbReference type="WBParaSite" id="PTRK_0000193150.1">
    <property type="protein sequence ID" value="PTRK_0000193150.1"/>
    <property type="gene ID" value="PTRK_0000193150"/>
</dbReference>
<dbReference type="AlphaFoldDB" id="A0A0N4Z4L4"/>
<evidence type="ECO:0000256" key="1">
    <source>
        <dbReference type="SAM" id="Phobius"/>
    </source>
</evidence>
<keyword evidence="1" id="KW-1133">Transmembrane helix</keyword>
<organism evidence="2 3">
    <name type="scientific">Parastrongyloides trichosuri</name>
    <name type="common">Possum-specific nematode worm</name>
    <dbReference type="NCBI Taxonomy" id="131310"/>
    <lineage>
        <taxon>Eukaryota</taxon>
        <taxon>Metazoa</taxon>
        <taxon>Ecdysozoa</taxon>
        <taxon>Nematoda</taxon>
        <taxon>Chromadorea</taxon>
        <taxon>Rhabditida</taxon>
        <taxon>Tylenchina</taxon>
        <taxon>Panagrolaimomorpha</taxon>
        <taxon>Strongyloidoidea</taxon>
        <taxon>Strongyloididae</taxon>
        <taxon>Parastrongyloides</taxon>
    </lineage>
</organism>
<feature type="transmembrane region" description="Helical" evidence="1">
    <location>
        <begin position="123"/>
        <end position="145"/>
    </location>
</feature>
<sequence>MSSSYILASLASNIVSIVYLYHYISNTEIHVYSCNVLRRVATICTNFVYIIPLFISIVRFTNIFIVLKINRIFLFIIGILLEVPNISKPILSLISTNITITEDTICGHGYSVENTFTTITEAISFWITIVAPIFAAILNYIIYKIAVTRLKKSSNTRKGIMNERDIFISVVIQSVFPLIFQLTTALLPKVLRVLNINNNIGWRFIDFIIYFGYMTCIIVSSLAISSLKRMVQEDFCNRKFNEHSNIPNKIAVRK</sequence>
<feature type="transmembrane region" description="Helical" evidence="1">
    <location>
        <begin position="36"/>
        <end position="57"/>
    </location>
</feature>
<dbReference type="Proteomes" id="UP000038045">
    <property type="component" value="Unplaced"/>
</dbReference>
<evidence type="ECO:0000313" key="3">
    <source>
        <dbReference type="WBParaSite" id="PTRK_0000193150.1"/>
    </source>
</evidence>
<feature type="transmembrane region" description="Helical" evidence="1">
    <location>
        <begin position="166"/>
        <end position="187"/>
    </location>
</feature>